<evidence type="ECO:0000259" key="1">
    <source>
        <dbReference type="SMART" id="SM00256"/>
    </source>
</evidence>
<dbReference type="CDD" id="cd22157">
    <property type="entry name" value="F-box_AtFBW1-like"/>
    <property type="match status" value="1"/>
</dbReference>
<dbReference type="NCBIfam" id="TIGR01640">
    <property type="entry name" value="F_box_assoc_1"/>
    <property type="match status" value="1"/>
</dbReference>
<dbReference type="InterPro" id="IPR017451">
    <property type="entry name" value="F-box-assoc_interact_dom"/>
</dbReference>
<sequence length="240" mass="27426">MSKVNRRRDCIVDVNDDDVRTPFGLLDGRTLCEILVRLPVKSLLQVKCVCKHWRSLVRDPYFVGLHCNRSKACPKLLIFVCRPLSLLFSVDLFEGGVLLDQMKLELPYEHNPHRILNLVNGLGCFVHSKGTVLIYNPCTGDKTSWIESRVLKENNRVNRPFYGFGFDSKTKEHKVVCVWHSDDTSGYETGAIDVCEVLTVGQNTWRMIDDVPPYKAYGESVYVNGVVYWLSTYNYAHSST</sequence>
<reference evidence="2" key="1">
    <citation type="submission" date="2022-04" db="EMBL/GenBank/DDBJ databases">
        <title>A functionally conserved STORR gene fusion in Papaver species that diverged 16.8 million years ago.</title>
        <authorList>
            <person name="Catania T."/>
        </authorList>
    </citation>
    <scope>NUCLEOTIDE SEQUENCE</scope>
    <source>
        <strain evidence="2">S-188037</strain>
    </source>
</reference>
<dbReference type="InterPro" id="IPR001810">
    <property type="entry name" value="F-box_dom"/>
</dbReference>
<dbReference type="SUPFAM" id="SSF81383">
    <property type="entry name" value="F-box domain"/>
    <property type="match status" value="1"/>
</dbReference>
<evidence type="ECO:0000313" key="3">
    <source>
        <dbReference type="Proteomes" id="UP001202328"/>
    </source>
</evidence>
<protein>
    <recommendedName>
        <fullName evidence="1">F-box domain-containing protein</fullName>
    </recommendedName>
</protein>
<dbReference type="PANTHER" id="PTHR31111:SF136">
    <property type="entry name" value="F-BOX ASSOCIATED DOMAIN-CONTAINING PROTEIN"/>
    <property type="match status" value="1"/>
</dbReference>
<organism evidence="2 3">
    <name type="scientific">Papaver atlanticum</name>
    <dbReference type="NCBI Taxonomy" id="357466"/>
    <lineage>
        <taxon>Eukaryota</taxon>
        <taxon>Viridiplantae</taxon>
        <taxon>Streptophyta</taxon>
        <taxon>Embryophyta</taxon>
        <taxon>Tracheophyta</taxon>
        <taxon>Spermatophyta</taxon>
        <taxon>Magnoliopsida</taxon>
        <taxon>Ranunculales</taxon>
        <taxon>Papaveraceae</taxon>
        <taxon>Papaveroideae</taxon>
        <taxon>Papaver</taxon>
    </lineage>
</organism>
<gene>
    <name evidence="2" type="ORF">MKW98_018998</name>
</gene>
<name>A0AAD4TIS9_9MAGN</name>
<dbReference type="Gene3D" id="1.20.1280.50">
    <property type="match status" value="1"/>
</dbReference>
<dbReference type="Proteomes" id="UP001202328">
    <property type="component" value="Unassembled WGS sequence"/>
</dbReference>
<comment type="caution">
    <text evidence="2">The sequence shown here is derived from an EMBL/GenBank/DDBJ whole genome shotgun (WGS) entry which is preliminary data.</text>
</comment>
<keyword evidence="3" id="KW-1185">Reference proteome</keyword>
<dbReference type="AlphaFoldDB" id="A0AAD4TIS9"/>
<feature type="domain" description="F-box" evidence="1">
    <location>
        <begin position="26"/>
        <end position="66"/>
    </location>
</feature>
<evidence type="ECO:0000313" key="2">
    <source>
        <dbReference type="EMBL" id="KAI3959408.1"/>
    </source>
</evidence>
<dbReference type="Pfam" id="PF00646">
    <property type="entry name" value="F-box"/>
    <property type="match status" value="1"/>
</dbReference>
<accession>A0AAD4TIS9</accession>
<dbReference type="SMART" id="SM00256">
    <property type="entry name" value="FBOX"/>
    <property type="match status" value="1"/>
</dbReference>
<dbReference type="PANTHER" id="PTHR31111">
    <property type="entry name" value="BNAA05G37150D PROTEIN-RELATED"/>
    <property type="match status" value="1"/>
</dbReference>
<dbReference type="EMBL" id="JAJJMB010001069">
    <property type="protein sequence ID" value="KAI3959408.1"/>
    <property type="molecule type" value="Genomic_DNA"/>
</dbReference>
<dbReference type="InterPro" id="IPR036047">
    <property type="entry name" value="F-box-like_dom_sf"/>
</dbReference>
<dbReference type="InterPro" id="IPR013187">
    <property type="entry name" value="F-box-assoc_dom_typ3"/>
</dbReference>
<proteinExistence type="predicted"/>
<dbReference type="Pfam" id="PF08268">
    <property type="entry name" value="FBA_3"/>
    <property type="match status" value="1"/>
</dbReference>